<keyword evidence="2" id="KW-1185">Reference proteome</keyword>
<dbReference type="SUPFAM" id="SSF53850">
    <property type="entry name" value="Periplasmic binding protein-like II"/>
    <property type="match status" value="1"/>
</dbReference>
<comment type="caution">
    <text evidence="1">The sequence shown here is derived from an EMBL/GenBank/DDBJ whole genome shotgun (WGS) entry which is preliminary data.</text>
</comment>
<evidence type="ECO:0000313" key="2">
    <source>
        <dbReference type="Proteomes" id="UP001291309"/>
    </source>
</evidence>
<protein>
    <recommendedName>
        <fullName evidence="3">Lipoprotein</fullName>
    </recommendedName>
</protein>
<gene>
    <name evidence="1" type="ORF">SYV04_37595</name>
</gene>
<sequence length="417" mass="45139">MRRNIRWLGILGAALLWGCGPGEETPSGGEKVTLRVPLYPWIPDAAGDKFQSLVARIEADFEASHPNIDLVPNPACVTDDFYEPEQLARSLKGENPCGYDVIETDTAILGDLVALGAVRPWPRLPEGIAWHPAALSASTHPTEQVLYGVPHWLCNHFIMSRDASVRQARTTSALVQALANLGTPAPDTATNMLGSWNLPSLYLDAWVDTRGENGLRSAVTADSYDATVLDSLRRYARTCESSGQNPCIDGTYDLEENFDLPAKLFAEGRADSTMGYSERLHAILRALPAGVSASAIQISSAPLGEGSNPILFTDSYFLGAGCTGGCEQAALEFVTYMSQPSTFEWIVMSEDAPAATRVPRYLLPATLDAYEAPKLRADPFYPVLASETRTGVPFPNTGLFSIRKKMRDDILSALSAP</sequence>
<proteinExistence type="predicted"/>
<dbReference type="Proteomes" id="UP001291309">
    <property type="component" value="Unassembled WGS sequence"/>
</dbReference>
<dbReference type="Gene3D" id="3.40.190.10">
    <property type="entry name" value="Periplasmic binding protein-like II"/>
    <property type="match status" value="1"/>
</dbReference>
<accession>A0ABU5HG84</accession>
<dbReference type="RefSeq" id="WP_321550878.1">
    <property type="nucleotide sequence ID" value="NZ_JAXIVS010000018.1"/>
</dbReference>
<reference evidence="1 2" key="1">
    <citation type="submission" date="2023-12" db="EMBL/GenBank/DDBJ databases">
        <title>the genome sequence of Hyalangium sp. s54d21.</title>
        <authorList>
            <person name="Zhang X."/>
        </authorList>
    </citation>
    <scope>NUCLEOTIDE SEQUENCE [LARGE SCALE GENOMIC DNA]</scope>
    <source>
        <strain evidence="2">s54d21</strain>
    </source>
</reference>
<dbReference type="EMBL" id="JAXIVS010000018">
    <property type="protein sequence ID" value="MDY7232164.1"/>
    <property type="molecule type" value="Genomic_DNA"/>
</dbReference>
<evidence type="ECO:0000313" key="1">
    <source>
        <dbReference type="EMBL" id="MDY7232164.1"/>
    </source>
</evidence>
<name>A0ABU5HG84_9BACT</name>
<evidence type="ECO:0008006" key="3">
    <source>
        <dbReference type="Google" id="ProtNLM"/>
    </source>
</evidence>
<organism evidence="1 2">
    <name type="scientific">Hyalangium rubrum</name>
    <dbReference type="NCBI Taxonomy" id="3103134"/>
    <lineage>
        <taxon>Bacteria</taxon>
        <taxon>Pseudomonadati</taxon>
        <taxon>Myxococcota</taxon>
        <taxon>Myxococcia</taxon>
        <taxon>Myxococcales</taxon>
        <taxon>Cystobacterineae</taxon>
        <taxon>Archangiaceae</taxon>
        <taxon>Hyalangium</taxon>
    </lineage>
</organism>